<dbReference type="EMBL" id="BAABFX010000019">
    <property type="protein sequence ID" value="GAA4391683.1"/>
    <property type="molecule type" value="Genomic_DNA"/>
</dbReference>
<gene>
    <name evidence="1" type="ORF">GCM10023153_09980</name>
</gene>
<evidence type="ECO:0000313" key="2">
    <source>
        <dbReference type="Proteomes" id="UP001500390"/>
    </source>
</evidence>
<dbReference type="RefSeq" id="WP_159901040.1">
    <property type="nucleotide sequence ID" value="NZ_BAABFX010000019.1"/>
</dbReference>
<reference evidence="2" key="1">
    <citation type="journal article" date="2019" name="Int. J. Syst. Evol. Microbiol.">
        <title>The Global Catalogue of Microorganisms (GCM) 10K type strain sequencing project: providing services to taxonomists for standard genome sequencing and annotation.</title>
        <authorList>
            <consortium name="The Broad Institute Genomics Platform"/>
            <consortium name="The Broad Institute Genome Sequencing Center for Infectious Disease"/>
            <person name="Wu L."/>
            <person name="Ma J."/>
        </authorList>
    </citation>
    <scope>NUCLEOTIDE SEQUENCE [LARGE SCALE GENOMIC DNA]</scope>
    <source>
        <strain evidence="2">JCM 17738</strain>
    </source>
</reference>
<keyword evidence="2" id="KW-1185">Reference proteome</keyword>
<proteinExistence type="predicted"/>
<organism evidence="1 2">
    <name type="scientific">Ornithinibacter aureus</name>
    <dbReference type="NCBI Taxonomy" id="622664"/>
    <lineage>
        <taxon>Bacteria</taxon>
        <taxon>Bacillati</taxon>
        <taxon>Actinomycetota</taxon>
        <taxon>Actinomycetes</taxon>
        <taxon>Micrococcales</taxon>
        <taxon>Intrasporangiaceae</taxon>
        <taxon>Ornithinibacter</taxon>
    </lineage>
</organism>
<protein>
    <submittedName>
        <fullName evidence="1">Uncharacterized protein</fullName>
    </submittedName>
</protein>
<name>A0ABP8JJG5_9MICO</name>
<dbReference type="Proteomes" id="UP001500390">
    <property type="component" value="Unassembled WGS sequence"/>
</dbReference>
<accession>A0ABP8JJG5</accession>
<sequence>MTSRPALVYATAAHRGDVDHYLRDNHMYRWDDLTEYDAHLDLPPVQRPVLRRLLWLAEAACRQIDGGEAEAPSDVVIDDLSSLGSDRASQVAVIGALFDFDLRIHLAYAELPQRWYFDQREALKDERVDDLSRRLQELDSMYDAVAAKRPELTRGLAWFLPSSLTRSAADTTARLQTLMGDLGLSPTQAAEQLSVEGYPNRHGRVRWYTKAARDAFEAGR</sequence>
<comment type="caution">
    <text evidence="1">The sequence shown here is derived from an EMBL/GenBank/DDBJ whole genome shotgun (WGS) entry which is preliminary data.</text>
</comment>
<evidence type="ECO:0000313" key="1">
    <source>
        <dbReference type="EMBL" id="GAA4391683.1"/>
    </source>
</evidence>